<accession>A0ABR4HMW2</accession>
<keyword evidence="3" id="KW-1185">Reference proteome</keyword>
<dbReference type="EMBL" id="JBFXLS010000097">
    <property type="protein sequence ID" value="KAL2816826.1"/>
    <property type="molecule type" value="Genomic_DNA"/>
</dbReference>
<reference evidence="2 3" key="1">
    <citation type="submission" date="2024-07" db="EMBL/GenBank/DDBJ databases">
        <title>Section-level genome sequencing and comparative genomics of Aspergillus sections Usti and Cavernicolus.</title>
        <authorList>
            <consortium name="Lawrence Berkeley National Laboratory"/>
            <person name="Nybo J.L."/>
            <person name="Vesth T.C."/>
            <person name="Theobald S."/>
            <person name="Frisvad J.C."/>
            <person name="Larsen T.O."/>
            <person name="Kjaerboelling I."/>
            <person name="Rothschild-Mancinelli K."/>
            <person name="Lyhne E.K."/>
            <person name="Kogle M.E."/>
            <person name="Barry K."/>
            <person name="Clum A."/>
            <person name="Na H."/>
            <person name="Ledsgaard L."/>
            <person name="Lin J."/>
            <person name="Lipzen A."/>
            <person name="Kuo A."/>
            <person name="Riley R."/>
            <person name="Mondo S."/>
            <person name="LaButti K."/>
            <person name="Haridas S."/>
            <person name="Pangalinan J."/>
            <person name="Salamov A.A."/>
            <person name="Simmons B.A."/>
            <person name="Magnuson J.K."/>
            <person name="Chen J."/>
            <person name="Drula E."/>
            <person name="Henrissat B."/>
            <person name="Wiebenga A."/>
            <person name="Lubbers R.J."/>
            <person name="Gomes A.C."/>
            <person name="Makela M.R."/>
            <person name="Stajich J."/>
            <person name="Grigoriev I.V."/>
            <person name="Mortensen U.H."/>
            <person name="De vries R.P."/>
            <person name="Baker S.E."/>
            <person name="Andersen M.R."/>
        </authorList>
    </citation>
    <scope>NUCLEOTIDE SEQUENCE [LARGE SCALE GENOMIC DNA]</scope>
    <source>
        <strain evidence="2 3">CBS 600.67</strain>
    </source>
</reference>
<evidence type="ECO:0000313" key="3">
    <source>
        <dbReference type="Proteomes" id="UP001610335"/>
    </source>
</evidence>
<protein>
    <recommendedName>
        <fullName evidence="4">Polynucleotide adenylyltransferase</fullName>
    </recommendedName>
</protein>
<name>A0ABR4HMW2_9EURO</name>
<proteinExistence type="predicted"/>
<organism evidence="2 3">
    <name type="scientific">Aspergillus cavernicola</name>
    <dbReference type="NCBI Taxonomy" id="176166"/>
    <lineage>
        <taxon>Eukaryota</taxon>
        <taxon>Fungi</taxon>
        <taxon>Dikarya</taxon>
        <taxon>Ascomycota</taxon>
        <taxon>Pezizomycotina</taxon>
        <taxon>Eurotiomycetes</taxon>
        <taxon>Eurotiomycetidae</taxon>
        <taxon>Eurotiales</taxon>
        <taxon>Aspergillaceae</taxon>
        <taxon>Aspergillus</taxon>
        <taxon>Aspergillus subgen. Nidulantes</taxon>
    </lineage>
</organism>
<dbReference type="PANTHER" id="PTHR23092">
    <property type="entry name" value="POLY(A) RNA POLYMERASE"/>
    <property type="match status" value="1"/>
</dbReference>
<evidence type="ECO:0008006" key="4">
    <source>
        <dbReference type="Google" id="ProtNLM"/>
    </source>
</evidence>
<dbReference type="SUPFAM" id="SSF81631">
    <property type="entry name" value="PAP/OAS1 substrate-binding domain"/>
    <property type="match status" value="1"/>
</dbReference>
<dbReference type="InterPro" id="IPR045862">
    <property type="entry name" value="Trf4-like"/>
</dbReference>
<sequence length="515" mass="57954">MRLCIRLRLPLNRLLHSPTDCCRRSFHHGHPPAKDPTIFEDSLEKTLEVHRSANRQSLIRKVVSRSDLRVPIPPFTPLRKPAESKSQPSVPKLRKRVNNTNSPRRILPEDTRVPIHQPVGWRVRNGKPQQCPWLNEMGPHHTFSGGISQLDAEACALDRYLIPTTQEEKVVGETVSGFTKALQDLTQHPLHVVRSRRTGFAMSHSDINFVLLVPDPVRSNRIRMPSANRPWNQRRYSNIQWRIWRKLPLSPSYKLQISNTPHSAPRIIHQPTGLQLQFNCADGLPASDEYIQDFQAEYPYLRPLYMAARLILEVRGLFGDTNASLSPIALQLLIAAFLKMNHGRFSRDSGCGEPLLAFLRTFGSEIDLTTTGIAVDPPAFFNAESVKEACTIYKHDGLPAHLRGQRALINAKKSAALHGNESLAHRLCLQHPANYMTDLGGRCTRTAELQSAFADAYSCLKSALDVWEPVEPGSLSKNTSVLGTALRANFEDFESRRAAIVKFDGWRRPSEGLGQ</sequence>
<dbReference type="Proteomes" id="UP001610335">
    <property type="component" value="Unassembled WGS sequence"/>
</dbReference>
<dbReference type="Gene3D" id="1.10.1410.10">
    <property type="match status" value="1"/>
</dbReference>
<gene>
    <name evidence="2" type="ORF">BDW59DRAFT_135408</name>
</gene>
<feature type="region of interest" description="Disordered" evidence="1">
    <location>
        <begin position="73"/>
        <end position="106"/>
    </location>
</feature>
<comment type="caution">
    <text evidence="2">The sequence shown here is derived from an EMBL/GenBank/DDBJ whole genome shotgun (WGS) entry which is preliminary data.</text>
</comment>
<dbReference type="PANTHER" id="PTHR23092:SF50">
    <property type="entry name" value="MTF2-LIKE C-TERMINAL DOMAIN-CONTAINING PROTEIN"/>
    <property type="match status" value="1"/>
</dbReference>
<evidence type="ECO:0000313" key="2">
    <source>
        <dbReference type="EMBL" id="KAL2816826.1"/>
    </source>
</evidence>
<evidence type="ECO:0000256" key="1">
    <source>
        <dbReference type="SAM" id="MobiDB-lite"/>
    </source>
</evidence>